<sequence length="121" mass="13765">MTSRRSEDRKKPATGCCIFLEKASVKTTRIEAQGVRRTRRSISASRPVWAARADSYDGRKWSFSKRLRVAFLPWWRVSPKNACGRVVGRLKALPPFSLSPARESAGESPMCCAFSLWSFYF</sequence>
<organism evidence="1">
    <name type="scientific">Salix viminalis</name>
    <name type="common">Common osier</name>
    <name type="synonym">Basket willow</name>
    <dbReference type="NCBI Taxonomy" id="40686"/>
    <lineage>
        <taxon>Eukaryota</taxon>
        <taxon>Viridiplantae</taxon>
        <taxon>Streptophyta</taxon>
        <taxon>Embryophyta</taxon>
        <taxon>Tracheophyta</taxon>
        <taxon>Spermatophyta</taxon>
        <taxon>Magnoliopsida</taxon>
        <taxon>eudicotyledons</taxon>
        <taxon>Gunneridae</taxon>
        <taxon>Pentapetalae</taxon>
        <taxon>rosids</taxon>
        <taxon>fabids</taxon>
        <taxon>Malpighiales</taxon>
        <taxon>Salicaceae</taxon>
        <taxon>Saliceae</taxon>
        <taxon>Salix</taxon>
    </lineage>
</organism>
<accession>A0A6N2KCF2</accession>
<reference evidence="1" key="1">
    <citation type="submission" date="2019-03" db="EMBL/GenBank/DDBJ databases">
        <authorList>
            <person name="Mank J."/>
            <person name="Almeida P."/>
        </authorList>
    </citation>
    <scope>NUCLEOTIDE SEQUENCE</scope>
    <source>
        <strain evidence="1">78183</strain>
    </source>
</reference>
<name>A0A6N2KCF2_SALVM</name>
<gene>
    <name evidence="1" type="ORF">SVIM_LOCUS64855</name>
</gene>
<evidence type="ECO:0000313" key="1">
    <source>
        <dbReference type="EMBL" id="VFU25974.1"/>
    </source>
</evidence>
<dbReference type="EMBL" id="CAADRP010000260">
    <property type="protein sequence ID" value="VFU25974.1"/>
    <property type="molecule type" value="Genomic_DNA"/>
</dbReference>
<dbReference type="AlphaFoldDB" id="A0A6N2KCF2"/>
<protein>
    <submittedName>
        <fullName evidence="1">Uncharacterized protein</fullName>
    </submittedName>
</protein>
<proteinExistence type="predicted"/>